<evidence type="ECO:0000256" key="2">
    <source>
        <dbReference type="SAM" id="SignalP"/>
    </source>
</evidence>
<dbReference type="OrthoDB" id="2381009at2759"/>
<comment type="caution">
    <text evidence="3">The sequence shown here is derived from an EMBL/GenBank/DDBJ whole genome shotgun (WGS) entry which is preliminary data.</text>
</comment>
<feature type="chain" id="PRO_5017434274" evidence="2">
    <location>
        <begin position="23"/>
        <end position="165"/>
    </location>
</feature>
<dbReference type="Proteomes" id="UP000265703">
    <property type="component" value="Unassembled WGS sequence"/>
</dbReference>
<keyword evidence="1" id="KW-1133">Transmembrane helix</keyword>
<feature type="transmembrane region" description="Helical" evidence="1">
    <location>
        <begin position="46"/>
        <end position="66"/>
    </location>
</feature>
<accession>A0A397S9N5</accession>
<sequence length="165" mass="19020">MSSIMGIVLTFIFSLIINITTAFSPEFCVSEEDAAKNNKYVDPSTWLFILVPVIIIFALGCIRFFYQLLGREDRRNKVVFHDLWRPIRIVGICSQLLFCAIAGPSTLWIKIYITSAIISFALFDECKKIGTQEIKDMFKLGENIEENRFVVLLRSFFQSIIDFIK</sequence>
<protein>
    <submittedName>
        <fullName evidence="3">Uncharacterized protein</fullName>
    </submittedName>
</protein>
<keyword evidence="1" id="KW-0812">Transmembrane</keyword>
<dbReference type="AlphaFoldDB" id="A0A397S9N5"/>
<gene>
    <name evidence="3" type="ORF">C1645_882012</name>
</gene>
<feature type="signal peptide" evidence="2">
    <location>
        <begin position="1"/>
        <end position="22"/>
    </location>
</feature>
<feature type="transmembrane region" description="Helical" evidence="1">
    <location>
        <begin position="87"/>
        <end position="109"/>
    </location>
</feature>
<evidence type="ECO:0000313" key="3">
    <source>
        <dbReference type="EMBL" id="RIA80707.1"/>
    </source>
</evidence>
<keyword evidence="4" id="KW-1185">Reference proteome</keyword>
<reference evidence="3 4" key="1">
    <citation type="submission" date="2018-06" db="EMBL/GenBank/DDBJ databases">
        <title>Comparative genomics reveals the genomic features of Rhizophagus irregularis, R. cerebriforme, R. diaphanum and Gigaspora rosea, and their symbiotic lifestyle signature.</title>
        <authorList>
            <person name="Morin E."/>
            <person name="San Clemente H."/>
            <person name="Chen E.C.H."/>
            <person name="De La Providencia I."/>
            <person name="Hainaut M."/>
            <person name="Kuo A."/>
            <person name="Kohler A."/>
            <person name="Murat C."/>
            <person name="Tang N."/>
            <person name="Roy S."/>
            <person name="Loubradou J."/>
            <person name="Henrissat B."/>
            <person name="Grigoriev I.V."/>
            <person name="Corradi N."/>
            <person name="Roux C."/>
            <person name="Martin F.M."/>
        </authorList>
    </citation>
    <scope>NUCLEOTIDE SEQUENCE [LARGE SCALE GENOMIC DNA]</scope>
    <source>
        <strain evidence="3 4">DAOM 227022</strain>
    </source>
</reference>
<evidence type="ECO:0000313" key="4">
    <source>
        <dbReference type="Proteomes" id="UP000265703"/>
    </source>
</evidence>
<name>A0A397S9N5_9GLOM</name>
<organism evidence="3 4">
    <name type="scientific">Glomus cerebriforme</name>
    <dbReference type="NCBI Taxonomy" id="658196"/>
    <lineage>
        <taxon>Eukaryota</taxon>
        <taxon>Fungi</taxon>
        <taxon>Fungi incertae sedis</taxon>
        <taxon>Mucoromycota</taxon>
        <taxon>Glomeromycotina</taxon>
        <taxon>Glomeromycetes</taxon>
        <taxon>Glomerales</taxon>
        <taxon>Glomeraceae</taxon>
        <taxon>Glomus</taxon>
    </lineage>
</organism>
<evidence type="ECO:0000256" key="1">
    <source>
        <dbReference type="SAM" id="Phobius"/>
    </source>
</evidence>
<proteinExistence type="predicted"/>
<dbReference type="EMBL" id="QKYT01000914">
    <property type="protein sequence ID" value="RIA80707.1"/>
    <property type="molecule type" value="Genomic_DNA"/>
</dbReference>
<keyword evidence="2" id="KW-0732">Signal</keyword>
<keyword evidence="1" id="KW-0472">Membrane</keyword>